<dbReference type="Pfam" id="PF03473">
    <property type="entry name" value="MOSC"/>
    <property type="match status" value="1"/>
</dbReference>
<dbReference type="InterPro" id="IPR005302">
    <property type="entry name" value="MoCF_Sase_C"/>
</dbReference>
<dbReference type="PROSITE" id="PS51340">
    <property type="entry name" value="MOSC"/>
    <property type="match status" value="1"/>
</dbReference>
<proteinExistence type="predicted"/>
<dbReference type="InterPro" id="IPR052716">
    <property type="entry name" value="MOSC_domain"/>
</dbReference>
<dbReference type="GO" id="GO:0030151">
    <property type="term" value="F:molybdenum ion binding"/>
    <property type="evidence" value="ECO:0007669"/>
    <property type="project" value="InterPro"/>
</dbReference>
<evidence type="ECO:0000259" key="1">
    <source>
        <dbReference type="PROSITE" id="PS51340"/>
    </source>
</evidence>
<feature type="domain" description="MOSC" evidence="1">
    <location>
        <begin position="18"/>
        <end position="146"/>
    </location>
</feature>
<dbReference type="EMBL" id="UINC01183115">
    <property type="protein sequence ID" value="SVD93698.1"/>
    <property type="molecule type" value="Genomic_DNA"/>
</dbReference>
<reference evidence="2" key="1">
    <citation type="submission" date="2018-05" db="EMBL/GenBank/DDBJ databases">
        <authorList>
            <person name="Lanie J.A."/>
            <person name="Ng W.-L."/>
            <person name="Kazmierczak K.M."/>
            <person name="Andrzejewski T.M."/>
            <person name="Davidsen T.M."/>
            <person name="Wayne K.J."/>
            <person name="Tettelin H."/>
            <person name="Glass J.I."/>
            <person name="Rusch D."/>
            <person name="Podicherti R."/>
            <person name="Tsui H.-C.T."/>
            <person name="Winkler M.E."/>
        </authorList>
    </citation>
    <scope>NUCLEOTIDE SEQUENCE</scope>
</reference>
<dbReference type="SUPFAM" id="SSF50800">
    <property type="entry name" value="PK beta-barrel domain-like"/>
    <property type="match status" value="1"/>
</dbReference>
<dbReference type="Gene3D" id="2.40.33.20">
    <property type="entry name" value="PK beta-barrel domain-like"/>
    <property type="match status" value="1"/>
</dbReference>
<protein>
    <recommendedName>
        <fullName evidence="1">MOSC domain-containing protein</fullName>
    </recommendedName>
</protein>
<organism evidence="2">
    <name type="scientific">marine metagenome</name>
    <dbReference type="NCBI Taxonomy" id="408172"/>
    <lineage>
        <taxon>unclassified sequences</taxon>
        <taxon>metagenomes</taxon>
        <taxon>ecological metagenomes</taxon>
    </lineage>
</organism>
<dbReference type="PANTHER" id="PTHR36930">
    <property type="entry name" value="METAL-SULFUR CLUSTER BIOSYNTHESIS PROTEINS YUAD-RELATED"/>
    <property type="match status" value="1"/>
</dbReference>
<gene>
    <name evidence="2" type="ORF">METZ01_LOCUS446552</name>
</gene>
<sequence>MAKVLTIAVSENPRGQMKNVNNVEAIAGKGLVNHYHFKNDNEKRRQITLIEIENINHYNQISGTFIPSKDFRRNIITEGIRLNELVGSEFFIGNVKVKAHDLCRPCEYLQESLKQKNLVKELLDKAGLRCEILTSGKIFVGDELIS</sequence>
<dbReference type="GO" id="GO:0003824">
    <property type="term" value="F:catalytic activity"/>
    <property type="evidence" value="ECO:0007669"/>
    <property type="project" value="InterPro"/>
</dbReference>
<accession>A0A382ZG76</accession>
<dbReference type="AlphaFoldDB" id="A0A382ZG76"/>
<evidence type="ECO:0000313" key="2">
    <source>
        <dbReference type="EMBL" id="SVD93698.1"/>
    </source>
</evidence>
<dbReference type="GO" id="GO:0030170">
    <property type="term" value="F:pyridoxal phosphate binding"/>
    <property type="evidence" value="ECO:0007669"/>
    <property type="project" value="InterPro"/>
</dbReference>
<dbReference type="InterPro" id="IPR011037">
    <property type="entry name" value="Pyrv_Knase-like_insert_dom_sf"/>
</dbReference>
<name>A0A382ZG76_9ZZZZ</name>
<dbReference type="PANTHER" id="PTHR36930:SF1">
    <property type="entry name" value="MOSC DOMAIN-CONTAINING PROTEIN"/>
    <property type="match status" value="1"/>
</dbReference>